<keyword evidence="10" id="KW-1185">Reference proteome</keyword>
<evidence type="ECO:0000313" key="10">
    <source>
        <dbReference type="Proteomes" id="UP000262882"/>
    </source>
</evidence>
<feature type="transmembrane region" description="Helical" evidence="7">
    <location>
        <begin position="82"/>
        <end position="104"/>
    </location>
</feature>
<dbReference type="InterPro" id="IPR036259">
    <property type="entry name" value="MFS_trans_sf"/>
</dbReference>
<feature type="transmembrane region" description="Helical" evidence="7">
    <location>
        <begin position="116"/>
        <end position="137"/>
    </location>
</feature>
<evidence type="ECO:0000256" key="5">
    <source>
        <dbReference type="ARBA" id="ARBA00022989"/>
    </source>
</evidence>
<dbReference type="AlphaFoldDB" id="A0A372GC29"/>
<evidence type="ECO:0000256" key="1">
    <source>
        <dbReference type="ARBA" id="ARBA00004651"/>
    </source>
</evidence>
<evidence type="ECO:0000256" key="7">
    <source>
        <dbReference type="SAM" id="Phobius"/>
    </source>
</evidence>
<evidence type="ECO:0000259" key="8">
    <source>
        <dbReference type="PROSITE" id="PS50850"/>
    </source>
</evidence>
<dbReference type="Pfam" id="PF07690">
    <property type="entry name" value="MFS_1"/>
    <property type="match status" value="1"/>
</dbReference>
<dbReference type="Proteomes" id="UP000262882">
    <property type="component" value="Unassembled WGS sequence"/>
</dbReference>
<name>A0A372GC29_9ACTN</name>
<feature type="transmembrane region" description="Helical" evidence="7">
    <location>
        <begin position="27"/>
        <end position="45"/>
    </location>
</feature>
<evidence type="ECO:0000256" key="4">
    <source>
        <dbReference type="ARBA" id="ARBA00022692"/>
    </source>
</evidence>
<keyword evidence="6 7" id="KW-0472">Membrane</keyword>
<evidence type="ECO:0000313" key="9">
    <source>
        <dbReference type="EMBL" id="RFS82897.1"/>
    </source>
</evidence>
<organism evidence="9 10">
    <name type="scientific">Actinomadura spongiicola</name>
    <dbReference type="NCBI Taxonomy" id="2303421"/>
    <lineage>
        <taxon>Bacteria</taxon>
        <taxon>Bacillati</taxon>
        <taxon>Actinomycetota</taxon>
        <taxon>Actinomycetes</taxon>
        <taxon>Streptosporangiales</taxon>
        <taxon>Thermomonosporaceae</taxon>
        <taxon>Actinomadura</taxon>
    </lineage>
</organism>
<comment type="caution">
    <text evidence="9">The sequence shown here is derived from an EMBL/GenBank/DDBJ whole genome shotgun (WGS) entry which is preliminary data.</text>
</comment>
<reference evidence="9 10" key="1">
    <citation type="submission" date="2018-08" db="EMBL/GenBank/DDBJ databases">
        <title>Actinomadura spongicola sp. nov., isolated from marine sponge Leucetta chagosensis.</title>
        <authorList>
            <person name="Li L."/>
            <person name="Lin H.W."/>
        </authorList>
    </citation>
    <scope>NUCLEOTIDE SEQUENCE [LARGE SCALE GENOMIC DNA]</scope>
    <source>
        <strain evidence="9 10">LHW52907</strain>
    </source>
</reference>
<feature type="transmembrane region" description="Helical" evidence="7">
    <location>
        <begin position="245"/>
        <end position="265"/>
    </location>
</feature>
<dbReference type="SUPFAM" id="SSF103473">
    <property type="entry name" value="MFS general substrate transporter"/>
    <property type="match status" value="1"/>
</dbReference>
<dbReference type="InterPro" id="IPR011701">
    <property type="entry name" value="MFS"/>
</dbReference>
<dbReference type="EMBL" id="QVNQ01000008">
    <property type="protein sequence ID" value="RFS82897.1"/>
    <property type="molecule type" value="Genomic_DNA"/>
</dbReference>
<feature type="transmembrane region" description="Helical" evidence="7">
    <location>
        <begin position="277"/>
        <end position="297"/>
    </location>
</feature>
<dbReference type="InterPro" id="IPR020846">
    <property type="entry name" value="MFS_dom"/>
</dbReference>
<keyword evidence="4 7" id="KW-0812">Transmembrane</keyword>
<dbReference type="Gene3D" id="1.20.1250.20">
    <property type="entry name" value="MFS general substrate transporter like domains"/>
    <property type="match status" value="1"/>
</dbReference>
<evidence type="ECO:0000256" key="2">
    <source>
        <dbReference type="ARBA" id="ARBA00022448"/>
    </source>
</evidence>
<dbReference type="GO" id="GO:0005886">
    <property type="term" value="C:plasma membrane"/>
    <property type="evidence" value="ECO:0007669"/>
    <property type="project" value="UniProtKB-SubCell"/>
</dbReference>
<keyword evidence="5 7" id="KW-1133">Transmembrane helix</keyword>
<dbReference type="PROSITE" id="PS50850">
    <property type="entry name" value="MFS"/>
    <property type="match status" value="1"/>
</dbReference>
<proteinExistence type="predicted"/>
<feature type="transmembrane region" description="Helical" evidence="7">
    <location>
        <begin position="57"/>
        <end position="76"/>
    </location>
</feature>
<dbReference type="PANTHER" id="PTHR42718:SF46">
    <property type="entry name" value="BLR6921 PROTEIN"/>
    <property type="match status" value="1"/>
</dbReference>
<dbReference type="OrthoDB" id="4325372at2"/>
<gene>
    <name evidence="9" type="ORF">D0T12_24745</name>
</gene>
<feature type="domain" description="Major facilitator superfamily (MFS) profile" evidence="8">
    <location>
        <begin position="1"/>
        <end position="437"/>
    </location>
</feature>
<feature type="transmembrane region" description="Helical" evidence="7">
    <location>
        <begin position="207"/>
        <end position="224"/>
    </location>
</feature>
<evidence type="ECO:0000256" key="3">
    <source>
        <dbReference type="ARBA" id="ARBA00022475"/>
    </source>
</evidence>
<sequence>MIGVDTTIVTVALPRIRDGLGLSTGGLAWIQNSYMLAFGGLLLLGGRAGDAFGRRRVFTAGVAVFTAASLIGGFAAEGWWLFAARAAQGVAAAFAAPSAMALIATQFQGQARVRALSVFSAVTGAGAAVGMIAGGVLTEAGSWRWVFFVNVPAGVVLALLAPRVLAETERRPGRFDIAGAAASTAGMTALVYALIRVGADGWDDGPALAAFGAAAVLLAGFVAVERRARQPVMPLWLLTGRDRAASYLTQFLLVAAMFGALFFLTQYLQQVLGYGPLRAGLAFLPLVATQFVAVRTVPRLLPRLGARTLVVAGTAVVGAGLLWLTRLSPEDGYAAGLLGPLLLIGAGVGVSIMPLNATVLASVEPENAGVASGVAQAMLWSGASVGSAVMVTAHGSAASGPRDLGDVLSGMDAAYAVGAVFAAAALLVALLVMRVPR</sequence>
<feature type="transmembrane region" description="Helical" evidence="7">
    <location>
        <begin position="304"/>
        <end position="325"/>
    </location>
</feature>
<accession>A0A372GC29</accession>
<comment type="subcellular location">
    <subcellularLocation>
        <location evidence="1">Cell membrane</location>
        <topology evidence="1">Multi-pass membrane protein</topology>
    </subcellularLocation>
</comment>
<dbReference type="CDD" id="cd17321">
    <property type="entry name" value="MFS_MMR_MDR_like"/>
    <property type="match status" value="1"/>
</dbReference>
<protein>
    <submittedName>
        <fullName evidence="9">MFS transporter</fullName>
    </submittedName>
</protein>
<feature type="transmembrane region" description="Helical" evidence="7">
    <location>
        <begin position="177"/>
        <end position="195"/>
    </location>
</feature>
<feature type="transmembrane region" description="Helical" evidence="7">
    <location>
        <begin position="143"/>
        <end position="165"/>
    </location>
</feature>
<keyword evidence="2" id="KW-0813">Transport</keyword>
<dbReference type="PANTHER" id="PTHR42718">
    <property type="entry name" value="MAJOR FACILITATOR SUPERFAMILY MULTIDRUG TRANSPORTER MFSC"/>
    <property type="match status" value="1"/>
</dbReference>
<feature type="transmembrane region" description="Helical" evidence="7">
    <location>
        <begin position="413"/>
        <end position="433"/>
    </location>
</feature>
<feature type="transmembrane region" description="Helical" evidence="7">
    <location>
        <begin position="373"/>
        <end position="393"/>
    </location>
</feature>
<evidence type="ECO:0000256" key="6">
    <source>
        <dbReference type="ARBA" id="ARBA00023136"/>
    </source>
</evidence>
<feature type="transmembrane region" description="Helical" evidence="7">
    <location>
        <begin position="337"/>
        <end position="361"/>
    </location>
</feature>
<keyword evidence="3" id="KW-1003">Cell membrane</keyword>
<dbReference type="GO" id="GO:0022857">
    <property type="term" value="F:transmembrane transporter activity"/>
    <property type="evidence" value="ECO:0007669"/>
    <property type="project" value="InterPro"/>
</dbReference>
<dbReference type="Gene3D" id="1.20.1720.10">
    <property type="entry name" value="Multidrug resistance protein D"/>
    <property type="match status" value="1"/>
</dbReference>